<reference evidence="11" key="1">
    <citation type="submission" date="2014-12" db="EMBL/GenBank/DDBJ databases">
        <title>Insight into the proteome of Arion vulgaris.</title>
        <authorList>
            <person name="Aradska J."/>
            <person name="Bulat T."/>
            <person name="Smidak R."/>
            <person name="Sarate P."/>
            <person name="Gangsoo J."/>
            <person name="Sialana F."/>
            <person name="Bilban M."/>
            <person name="Lubec G."/>
        </authorList>
    </citation>
    <scope>NUCLEOTIDE SEQUENCE</scope>
    <source>
        <tissue evidence="11">Skin</tissue>
    </source>
</reference>
<feature type="domain" description="Non-structural maintenance of chromosome element 4 C-terminal" evidence="9">
    <location>
        <begin position="234"/>
        <end position="324"/>
    </location>
</feature>
<dbReference type="AlphaFoldDB" id="A0A0B6XYP0"/>
<evidence type="ECO:0000256" key="3">
    <source>
        <dbReference type="ARBA" id="ARBA00022763"/>
    </source>
</evidence>
<dbReference type="GO" id="GO:0006281">
    <property type="term" value="P:DNA repair"/>
    <property type="evidence" value="ECO:0007669"/>
    <property type="project" value="UniProtKB-UniRule"/>
</dbReference>
<keyword evidence="4 7" id="KW-0233">DNA recombination</keyword>
<feature type="domain" description="Nse4/EID protein Nse3/MAGE-binding" evidence="10">
    <location>
        <begin position="92"/>
        <end position="135"/>
    </location>
</feature>
<comment type="subunit">
    <text evidence="7">Component of the SMC5-SMC6 complex.</text>
</comment>
<proteinExistence type="inferred from homology"/>
<feature type="region of interest" description="Disordered" evidence="8">
    <location>
        <begin position="337"/>
        <end position="363"/>
    </location>
</feature>
<evidence type="ECO:0000259" key="10">
    <source>
        <dbReference type="Pfam" id="PF15412"/>
    </source>
</evidence>
<dbReference type="GO" id="GO:0006310">
    <property type="term" value="P:DNA recombination"/>
    <property type="evidence" value="ECO:0007669"/>
    <property type="project" value="UniProtKB-UniRule"/>
</dbReference>
<organism evidence="11">
    <name type="scientific">Arion vulgaris</name>
    <dbReference type="NCBI Taxonomy" id="1028688"/>
    <lineage>
        <taxon>Eukaryota</taxon>
        <taxon>Metazoa</taxon>
        <taxon>Spiralia</taxon>
        <taxon>Lophotrochozoa</taxon>
        <taxon>Mollusca</taxon>
        <taxon>Gastropoda</taxon>
        <taxon>Heterobranchia</taxon>
        <taxon>Euthyneura</taxon>
        <taxon>Panpulmonata</taxon>
        <taxon>Eupulmonata</taxon>
        <taxon>Stylommatophora</taxon>
        <taxon>Helicina</taxon>
        <taxon>Arionoidea</taxon>
        <taxon>Arionidae</taxon>
        <taxon>Arion</taxon>
    </lineage>
</organism>
<dbReference type="EMBL" id="HACG01002068">
    <property type="protein sequence ID" value="CEK48933.1"/>
    <property type="molecule type" value="Transcribed_RNA"/>
</dbReference>
<evidence type="ECO:0000256" key="2">
    <source>
        <dbReference type="ARBA" id="ARBA00008997"/>
    </source>
</evidence>
<dbReference type="GO" id="GO:0030915">
    <property type="term" value="C:Smc5-Smc6 complex"/>
    <property type="evidence" value="ECO:0007669"/>
    <property type="project" value="UniProtKB-UniRule"/>
</dbReference>
<evidence type="ECO:0000256" key="1">
    <source>
        <dbReference type="ARBA" id="ARBA00004123"/>
    </source>
</evidence>
<dbReference type="GO" id="GO:0005634">
    <property type="term" value="C:nucleus"/>
    <property type="evidence" value="ECO:0007669"/>
    <property type="project" value="UniProtKB-SubCell"/>
</dbReference>
<keyword evidence="6 7" id="KW-0539">Nucleus</keyword>
<dbReference type="Pfam" id="PF15412">
    <property type="entry name" value="Nse4-Nse3_bdg"/>
    <property type="match status" value="1"/>
</dbReference>
<evidence type="ECO:0000256" key="8">
    <source>
        <dbReference type="SAM" id="MobiDB-lite"/>
    </source>
</evidence>
<dbReference type="InterPro" id="IPR029225">
    <property type="entry name" value="Nse4_Nse3-bd"/>
</dbReference>
<evidence type="ECO:0000313" key="11">
    <source>
        <dbReference type="EMBL" id="CEK48933.1"/>
    </source>
</evidence>
<sequence>HKMATGKDFEVPPGFFDSKEETIEVLQSIRNPQSEEERRSIREGYRKLQDEISENRQELVDPSSEQDLLTENVIKVDKLFKQVQMTREGALDAASLLNISELGKTKAQALKTDFVSFSPADFCDKVRVKLMGNYLTNSGFSHENWVALGTAVLPEFKRTPVLKYMCGSFERGEVTLKKVKQSREKDKEKDIVKTITAPTQLSSLEETDRGELTTAQVEHVLDTLWRVYKQAEDPICFFEFVTNPHSFGHTVENIFYASFLARDGHARIFLDSDDLPVIEPIERSKRDERISSNQVAQTKQVVITITPEEWERIVRVFEIEEPIIKALKKPEVLKESIRSASSNNEIQTPYEGKGKGKGKRKLV</sequence>
<feature type="compositionally biased region" description="Polar residues" evidence="8">
    <location>
        <begin position="338"/>
        <end position="347"/>
    </location>
</feature>
<evidence type="ECO:0000259" key="9">
    <source>
        <dbReference type="Pfam" id="PF08743"/>
    </source>
</evidence>
<evidence type="ECO:0000256" key="5">
    <source>
        <dbReference type="ARBA" id="ARBA00023204"/>
    </source>
</evidence>
<keyword evidence="3 7" id="KW-0227">DNA damage</keyword>
<protein>
    <recommendedName>
        <fullName evidence="7">Non-structural maintenance of chromosomes element 4</fullName>
    </recommendedName>
</protein>
<dbReference type="PANTHER" id="PTHR16140:SF0">
    <property type="entry name" value="NON-STRUCTURAL MAINTENANCE OF CHROMOSOMES ELEMENT 4"/>
    <property type="match status" value="1"/>
</dbReference>
<gene>
    <name evidence="11" type="primary">ORF5709</name>
</gene>
<feature type="non-terminal residue" evidence="11">
    <location>
        <position position="1"/>
    </location>
</feature>
<comment type="similarity">
    <text evidence="2 7">Belongs to the NSE4 family.</text>
</comment>
<evidence type="ECO:0000256" key="6">
    <source>
        <dbReference type="ARBA" id="ARBA00023242"/>
    </source>
</evidence>
<accession>A0A0B6XYP0</accession>
<evidence type="ECO:0000256" key="4">
    <source>
        <dbReference type="ARBA" id="ARBA00023172"/>
    </source>
</evidence>
<dbReference type="Pfam" id="PF08743">
    <property type="entry name" value="Nse4_C"/>
    <property type="match status" value="1"/>
</dbReference>
<comment type="function">
    <text evidence="7">Component of the SMC5-SMC6 complex, that promotes sister chromatid alignment after DNA damage and facilitates double-stranded DNA breaks (DSBs) repair via homologous recombination between sister chromatids.</text>
</comment>
<dbReference type="PANTHER" id="PTHR16140">
    <property type="entry name" value="NON-STRUCTURAL MAINTENANCE OF CHROMOSOMES ELEMENT 4"/>
    <property type="match status" value="1"/>
</dbReference>
<keyword evidence="5 7" id="KW-0234">DNA repair</keyword>
<evidence type="ECO:0000256" key="7">
    <source>
        <dbReference type="RuleBase" id="RU365071"/>
    </source>
</evidence>
<dbReference type="InterPro" id="IPR014854">
    <property type="entry name" value="Nse4_C"/>
</dbReference>
<name>A0A0B6XYP0_9EUPU</name>
<comment type="subcellular location">
    <subcellularLocation>
        <location evidence="1 7">Nucleus</location>
    </subcellularLocation>
</comment>
<dbReference type="InterPro" id="IPR027786">
    <property type="entry name" value="Nse4/EID"/>
</dbReference>